<dbReference type="Proteomes" id="UP000596660">
    <property type="component" value="Unplaced"/>
</dbReference>
<feature type="region of interest" description="Disordered" evidence="6">
    <location>
        <begin position="370"/>
        <end position="423"/>
    </location>
</feature>
<reference evidence="8" key="2">
    <citation type="submission" date="2021-03" db="UniProtKB">
        <authorList>
            <consortium name="EnsemblPlants"/>
        </authorList>
    </citation>
    <scope>IDENTIFICATION</scope>
</reference>
<organism evidence="8 9">
    <name type="scientific">Chenopodium quinoa</name>
    <name type="common">Quinoa</name>
    <dbReference type="NCBI Taxonomy" id="63459"/>
    <lineage>
        <taxon>Eukaryota</taxon>
        <taxon>Viridiplantae</taxon>
        <taxon>Streptophyta</taxon>
        <taxon>Embryophyta</taxon>
        <taxon>Tracheophyta</taxon>
        <taxon>Spermatophyta</taxon>
        <taxon>Magnoliopsida</taxon>
        <taxon>eudicotyledons</taxon>
        <taxon>Gunneridae</taxon>
        <taxon>Pentapetalae</taxon>
        <taxon>Caryophyllales</taxon>
        <taxon>Chenopodiaceae</taxon>
        <taxon>Chenopodioideae</taxon>
        <taxon>Atripliceae</taxon>
        <taxon>Chenopodium</taxon>
    </lineage>
</organism>
<dbReference type="InterPro" id="IPR040911">
    <property type="entry name" value="Exostosin_GT47"/>
</dbReference>
<dbReference type="Gramene" id="AUR62009561-RA">
    <property type="protein sequence ID" value="AUR62009561-RA:cds"/>
    <property type="gene ID" value="AUR62009561"/>
</dbReference>
<comment type="similarity">
    <text evidence="2">Belongs to the glycosyltransferase 47 family.</text>
</comment>
<evidence type="ECO:0000313" key="8">
    <source>
        <dbReference type="EnsemblPlants" id="AUR62009561-RA:cds"/>
    </source>
</evidence>
<keyword evidence="9" id="KW-1185">Reference proteome</keyword>
<evidence type="ECO:0000256" key="1">
    <source>
        <dbReference type="ARBA" id="ARBA00004323"/>
    </source>
</evidence>
<evidence type="ECO:0000256" key="3">
    <source>
        <dbReference type="ARBA" id="ARBA00022676"/>
    </source>
</evidence>
<evidence type="ECO:0000256" key="4">
    <source>
        <dbReference type="ARBA" id="ARBA00022968"/>
    </source>
</evidence>
<evidence type="ECO:0000256" key="5">
    <source>
        <dbReference type="ARBA" id="ARBA00023034"/>
    </source>
</evidence>
<feature type="compositionally biased region" description="Basic and acidic residues" evidence="6">
    <location>
        <begin position="403"/>
        <end position="418"/>
    </location>
</feature>
<comment type="subcellular location">
    <subcellularLocation>
        <location evidence="1">Golgi apparatus membrane</location>
        <topology evidence="1">Single-pass type II membrane protein</topology>
    </subcellularLocation>
</comment>
<dbReference type="Pfam" id="PF03016">
    <property type="entry name" value="Exostosin_GT47"/>
    <property type="match status" value="2"/>
</dbReference>
<protein>
    <recommendedName>
        <fullName evidence="7">Exostosin GT47 domain-containing protein</fullName>
    </recommendedName>
</protein>
<feature type="compositionally biased region" description="Basic and acidic residues" evidence="6">
    <location>
        <begin position="383"/>
        <end position="396"/>
    </location>
</feature>
<reference evidence="8" key="1">
    <citation type="journal article" date="2017" name="Nature">
        <title>The genome of Chenopodium quinoa.</title>
        <authorList>
            <person name="Jarvis D.E."/>
            <person name="Ho Y.S."/>
            <person name="Lightfoot D.J."/>
            <person name="Schmoeckel S.M."/>
            <person name="Li B."/>
            <person name="Borm T.J.A."/>
            <person name="Ohyanagi H."/>
            <person name="Mineta K."/>
            <person name="Michell C.T."/>
            <person name="Saber N."/>
            <person name="Kharbatia N.M."/>
            <person name="Rupper R.R."/>
            <person name="Sharp A.R."/>
            <person name="Dally N."/>
            <person name="Boughton B.A."/>
            <person name="Woo Y.H."/>
            <person name="Gao G."/>
            <person name="Schijlen E.G.W.M."/>
            <person name="Guo X."/>
            <person name="Momin A.A."/>
            <person name="Negrao S."/>
            <person name="Al-Babili S."/>
            <person name="Gehring C."/>
            <person name="Roessner U."/>
            <person name="Jung C."/>
            <person name="Murphy K."/>
            <person name="Arold S.T."/>
            <person name="Gojobori T."/>
            <person name="van der Linden C.G."/>
            <person name="van Loo E.N."/>
            <person name="Jellen E.N."/>
            <person name="Maughan P.J."/>
            <person name="Tester M."/>
        </authorList>
    </citation>
    <scope>NUCLEOTIDE SEQUENCE [LARGE SCALE GENOMIC DNA]</scope>
    <source>
        <strain evidence="8">cv. PI 614886</strain>
    </source>
</reference>
<accession>A0A803LCH2</accession>
<dbReference type="GO" id="GO:0000139">
    <property type="term" value="C:Golgi membrane"/>
    <property type="evidence" value="ECO:0007669"/>
    <property type="project" value="UniProtKB-SubCell"/>
</dbReference>
<feature type="region of interest" description="Disordered" evidence="6">
    <location>
        <begin position="466"/>
        <end position="494"/>
    </location>
</feature>
<evidence type="ECO:0000256" key="6">
    <source>
        <dbReference type="SAM" id="MobiDB-lite"/>
    </source>
</evidence>
<keyword evidence="5" id="KW-0333">Golgi apparatus</keyword>
<feature type="compositionally biased region" description="Polar residues" evidence="6">
    <location>
        <begin position="370"/>
        <end position="382"/>
    </location>
</feature>
<dbReference type="InterPro" id="IPR004263">
    <property type="entry name" value="Exostosin"/>
</dbReference>
<sequence>MKQYRCLTNISSKASAVYVPFYAGLDVGRYLWDDYETKVRDNASMEVVEYLKGKPEWKKMWGRDHFLVAGRVSWDFRRARDNKLDWGNSLFNLPEVKNMTNLVIESSPWSNTDFAIPYPTYFHPSSDDEVYHWQEKMMQKQRPYLFSFAGAPRPELKDSIRNEIINQCLGSKGKHCKFVRCDANTKNCDKPETVMRLFQSSIFCLQPPGDSYTRRSAFDSILAGCIPVFFHPASAYVQYLWHFPKNYTSYSVFIPMEDITKGEFVIEKRLLEIPKEKAVAMREEVIKLIPNVIYANPNSRLEKFEDAFDIAVKGVLSRITTENNSVLSDDFPEDLSWNVASLAKFYVYSVNYQHEIPIIPNRRYTESISSTLDESNANNNTSIREETEQTEEKTGEIQEETEEKTGEIQEETEAKTEETGDDEIDKLLDVNIKDIVEDSDHKSSIKVIEKSEQDEIIKETAVAKETMMEKQQQFPTLKKKRRKGRPKRRKTPKNLSNIQVVNTNYNQESSWNNNVGPELPNSDRVFSEHGWFATNQFLLEVIFHNRMKQYDCLTNDSSIASAIFVPFYTGLDVARHLWNTDSDIRDSGGFELVRLLKRKPEWKRWWGRDHFFAAGRITWDFRRSENKNDPDWGTKFLYLPEARNMTGLVIESSPWNSNDFGIPYPTYFHPSNDADVFQWQYRMSKQKRRNLFCFAGAPRPDRPDSIRNQLINQCESSKKCMMIHCNNWKNKCHKPAELMKMFQSSHFCLQPPGDSYTRRSTFDSILAGCIPVFFHPGSAYIQYLWHLPREFTKYSVFIPMYEVRDGKVSIQKVLEKISAQRVEKMREEIINLIPKIIYADPRCKLESLEDAFDVTVKGVLERVRRIKEDMRNGRDDSFGYDERQAWKYRWLGKLEEHEWDPYFSGSFDSRNFTNF</sequence>
<proteinExistence type="inferred from homology"/>
<dbReference type="PANTHER" id="PTHR11062:SF282">
    <property type="entry name" value="XYLOGLUCAN GALACTOSYLTRANSFERASE GT11-RELATED"/>
    <property type="match status" value="1"/>
</dbReference>
<keyword evidence="3" id="KW-0808">Transferase</keyword>
<feature type="domain" description="Exostosin GT47" evidence="7">
    <location>
        <begin position="517"/>
        <end position="810"/>
    </location>
</feature>
<name>A0A803LCH2_CHEQI</name>
<dbReference type="OMA" id="CRNSKLA"/>
<keyword evidence="4" id="KW-0812">Transmembrane</keyword>
<evidence type="ECO:0000256" key="2">
    <source>
        <dbReference type="ARBA" id="ARBA00010271"/>
    </source>
</evidence>
<feature type="compositionally biased region" description="Basic residues" evidence="6">
    <location>
        <begin position="477"/>
        <end position="492"/>
    </location>
</feature>
<dbReference type="GO" id="GO:0016757">
    <property type="term" value="F:glycosyltransferase activity"/>
    <property type="evidence" value="ECO:0007669"/>
    <property type="project" value="UniProtKB-KW"/>
</dbReference>
<feature type="domain" description="Exostosin GT47" evidence="7">
    <location>
        <begin position="4"/>
        <end position="267"/>
    </location>
</feature>
<evidence type="ECO:0000259" key="7">
    <source>
        <dbReference type="Pfam" id="PF03016"/>
    </source>
</evidence>
<keyword evidence="3" id="KW-0328">Glycosyltransferase</keyword>
<dbReference type="PANTHER" id="PTHR11062">
    <property type="entry name" value="EXOSTOSIN HEPARAN SULFATE GLYCOSYLTRANSFERASE -RELATED"/>
    <property type="match status" value="1"/>
</dbReference>
<dbReference type="EnsemblPlants" id="AUR62009561-RA">
    <property type="protein sequence ID" value="AUR62009561-RA:cds"/>
    <property type="gene ID" value="AUR62009561"/>
</dbReference>
<dbReference type="AlphaFoldDB" id="A0A803LCH2"/>
<evidence type="ECO:0000313" key="9">
    <source>
        <dbReference type="Proteomes" id="UP000596660"/>
    </source>
</evidence>
<keyword evidence="4" id="KW-0735">Signal-anchor</keyword>